<dbReference type="PANTHER" id="PTHR11760">
    <property type="entry name" value="30S/40S RIBOSOMAL PROTEIN S3"/>
    <property type="match status" value="1"/>
</dbReference>
<dbReference type="AlphaFoldDB" id="A0A2H0TIK6"/>
<dbReference type="PANTHER" id="PTHR11760:SF19">
    <property type="entry name" value="SMALL RIBOSOMAL SUBUNIT PROTEIN US3C"/>
    <property type="match status" value="1"/>
</dbReference>
<dbReference type="InterPro" id="IPR036419">
    <property type="entry name" value="Ribosomal_S3_C_sf"/>
</dbReference>
<comment type="caution">
    <text evidence="10">The sequence shown here is derived from an EMBL/GenBank/DDBJ whole genome shotgun (WGS) entry which is preliminary data.</text>
</comment>
<dbReference type="InterPro" id="IPR005704">
    <property type="entry name" value="Ribosomal_uS3_bac-typ"/>
</dbReference>
<dbReference type="NCBIfam" id="TIGR01009">
    <property type="entry name" value="rpsC_bact"/>
    <property type="match status" value="1"/>
</dbReference>
<dbReference type="GO" id="GO:0006412">
    <property type="term" value="P:translation"/>
    <property type="evidence" value="ECO:0007669"/>
    <property type="project" value="UniProtKB-UniRule"/>
</dbReference>
<evidence type="ECO:0000256" key="4">
    <source>
        <dbReference type="ARBA" id="ARBA00022980"/>
    </source>
</evidence>
<evidence type="ECO:0000256" key="7">
    <source>
        <dbReference type="ARBA" id="ARBA00035257"/>
    </source>
</evidence>
<dbReference type="Gene3D" id="3.30.1140.32">
    <property type="entry name" value="Ribosomal protein S3, C-terminal domain"/>
    <property type="match status" value="1"/>
</dbReference>
<dbReference type="InterPro" id="IPR015946">
    <property type="entry name" value="KH_dom-like_a/b"/>
</dbReference>
<feature type="domain" description="KH type-2" evidence="9">
    <location>
        <begin position="37"/>
        <end position="111"/>
    </location>
</feature>
<dbReference type="InterPro" id="IPR004044">
    <property type="entry name" value="KH_dom_type_2"/>
</dbReference>
<evidence type="ECO:0000313" key="11">
    <source>
        <dbReference type="Proteomes" id="UP000228909"/>
    </source>
</evidence>
<dbReference type="Gene3D" id="3.30.300.20">
    <property type="match status" value="1"/>
</dbReference>
<evidence type="ECO:0000256" key="1">
    <source>
        <dbReference type="ARBA" id="ARBA00010761"/>
    </source>
</evidence>
<evidence type="ECO:0000259" key="9">
    <source>
        <dbReference type="PROSITE" id="PS50823"/>
    </source>
</evidence>
<dbReference type="Proteomes" id="UP000228909">
    <property type="component" value="Unassembled WGS sequence"/>
</dbReference>
<keyword evidence="5 8" id="KW-0687">Ribonucleoprotein</keyword>
<proteinExistence type="inferred from homology"/>
<protein>
    <recommendedName>
        <fullName evidence="7 8">Small ribosomal subunit protein uS3</fullName>
    </recommendedName>
</protein>
<dbReference type="EMBL" id="PFCK01000085">
    <property type="protein sequence ID" value="PIR71371.1"/>
    <property type="molecule type" value="Genomic_DNA"/>
</dbReference>
<dbReference type="InterPro" id="IPR009019">
    <property type="entry name" value="KH_sf_prok-type"/>
</dbReference>
<dbReference type="HAMAP" id="MF_01309_B">
    <property type="entry name" value="Ribosomal_uS3_B"/>
    <property type="match status" value="1"/>
</dbReference>
<dbReference type="Pfam" id="PF00189">
    <property type="entry name" value="Ribosomal_S3_C"/>
    <property type="match status" value="1"/>
</dbReference>
<dbReference type="PROSITE" id="PS50823">
    <property type="entry name" value="KH_TYPE_2"/>
    <property type="match status" value="1"/>
</dbReference>
<dbReference type="SUPFAM" id="SSF54814">
    <property type="entry name" value="Prokaryotic type KH domain (KH-domain type II)"/>
    <property type="match status" value="1"/>
</dbReference>
<organism evidence="10 11">
    <name type="scientific">Candidatus Nealsonbacteria bacterium CG10_big_fil_rev_8_21_14_0_10_37_25</name>
    <dbReference type="NCBI Taxonomy" id="1974711"/>
    <lineage>
        <taxon>Bacteria</taxon>
        <taxon>Candidatus Nealsoniibacteriota</taxon>
    </lineage>
</organism>
<dbReference type="GO" id="GO:0003735">
    <property type="term" value="F:structural constituent of ribosome"/>
    <property type="evidence" value="ECO:0007669"/>
    <property type="project" value="InterPro"/>
</dbReference>
<comment type="subunit">
    <text evidence="8">Part of the 30S ribosomal subunit. Forms a tight complex with proteins S10 and S14.</text>
</comment>
<comment type="function">
    <text evidence="6 8">Binds the lower part of the 30S subunit head. Binds mRNA in the 70S ribosome, positioning it for translation.</text>
</comment>
<dbReference type="Pfam" id="PF07650">
    <property type="entry name" value="KH_2"/>
    <property type="match status" value="1"/>
</dbReference>
<keyword evidence="4 8" id="KW-0689">Ribosomal protein</keyword>
<dbReference type="FunFam" id="3.30.300.20:FF:000001">
    <property type="entry name" value="30S ribosomal protein S3"/>
    <property type="match status" value="1"/>
</dbReference>
<dbReference type="CDD" id="cd02412">
    <property type="entry name" value="KH-II_30S_S3"/>
    <property type="match status" value="1"/>
</dbReference>
<dbReference type="SUPFAM" id="SSF54821">
    <property type="entry name" value="Ribosomal protein S3 C-terminal domain"/>
    <property type="match status" value="1"/>
</dbReference>
<accession>A0A2H0TIK6</accession>
<dbReference type="GO" id="GO:0022627">
    <property type="term" value="C:cytosolic small ribosomal subunit"/>
    <property type="evidence" value="ECO:0007669"/>
    <property type="project" value="TreeGrafter"/>
</dbReference>
<gene>
    <name evidence="8" type="primary">rpsC</name>
    <name evidence="10" type="ORF">COU43_03010</name>
</gene>
<evidence type="ECO:0000256" key="6">
    <source>
        <dbReference type="ARBA" id="ARBA00024998"/>
    </source>
</evidence>
<keyword evidence="3 8" id="KW-0694">RNA-binding</keyword>
<name>A0A2H0TIK6_9BACT</name>
<evidence type="ECO:0000256" key="8">
    <source>
        <dbReference type="HAMAP-Rule" id="MF_01309"/>
    </source>
</evidence>
<sequence length="214" mass="24650">MKKVHPKAFRIKETTDWESRGFYKKDFGKLLAEDFAIREFLKKKIGKLGVEKIEIERSPGKAKVIISSARPGLIIGRGGGGVELLKKELDATLPPPLREKREIKIEIREIRNPWASAVLAAQWMSQQIEKRVRYRRILKQALDKIMAVKGVEGARVQVAGRLNGIEIHRTEWLKRGRLPRQTLRADIDYAQDRAYCTYGVVGVKVWIYKGERFK</sequence>
<evidence type="ECO:0000256" key="5">
    <source>
        <dbReference type="ARBA" id="ARBA00023274"/>
    </source>
</evidence>
<evidence type="ECO:0000256" key="3">
    <source>
        <dbReference type="ARBA" id="ARBA00022884"/>
    </source>
</evidence>
<dbReference type="InterPro" id="IPR057258">
    <property type="entry name" value="Ribosomal_uS3"/>
</dbReference>
<dbReference type="InterPro" id="IPR001351">
    <property type="entry name" value="Ribosomal_uS3_C"/>
</dbReference>
<evidence type="ECO:0000256" key="2">
    <source>
        <dbReference type="ARBA" id="ARBA00022730"/>
    </source>
</evidence>
<comment type="similarity">
    <text evidence="1 8">Belongs to the universal ribosomal protein uS3 family.</text>
</comment>
<keyword evidence="2 8" id="KW-0699">rRNA-binding</keyword>
<dbReference type="GO" id="GO:0003729">
    <property type="term" value="F:mRNA binding"/>
    <property type="evidence" value="ECO:0007669"/>
    <property type="project" value="UniProtKB-UniRule"/>
</dbReference>
<dbReference type="GO" id="GO:0019843">
    <property type="term" value="F:rRNA binding"/>
    <property type="evidence" value="ECO:0007669"/>
    <property type="project" value="UniProtKB-UniRule"/>
</dbReference>
<reference evidence="11" key="1">
    <citation type="submission" date="2017-09" db="EMBL/GenBank/DDBJ databases">
        <title>Depth-based differentiation of microbial function through sediment-hosted aquifers and enrichment of novel symbionts in the deep terrestrial subsurface.</title>
        <authorList>
            <person name="Probst A.J."/>
            <person name="Ladd B."/>
            <person name="Jarett J.K."/>
            <person name="Geller-Mcgrath D.E."/>
            <person name="Sieber C.M.K."/>
            <person name="Emerson J.B."/>
            <person name="Anantharaman K."/>
            <person name="Thomas B.C."/>
            <person name="Malmstrom R."/>
            <person name="Stieglmeier M."/>
            <person name="Klingl A."/>
            <person name="Woyke T."/>
            <person name="Ryan C.M."/>
            <person name="Banfield J.F."/>
        </authorList>
    </citation>
    <scope>NUCLEOTIDE SEQUENCE [LARGE SCALE GENOMIC DNA]</scope>
</reference>
<evidence type="ECO:0000313" key="10">
    <source>
        <dbReference type="EMBL" id="PIR71371.1"/>
    </source>
</evidence>